<keyword evidence="2" id="KW-0012">Acyltransferase</keyword>
<dbReference type="InterPro" id="IPR052742">
    <property type="entry name" value="Mito_N-acetyltransferase"/>
</dbReference>
<dbReference type="RefSeq" id="WP_102374805.1">
    <property type="nucleotide sequence ID" value="NZ_JBBNOP010000003.1"/>
</dbReference>
<protein>
    <submittedName>
        <fullName evidence="2">GNAT family N-acetyltransferase</fullName>
        <ecNumber evidence="2">2.3.1.-</ecNumber>
    </submittedName>
</protein>
<dbReference type="Gene3D" id="3.40.630.30">
    <property type="match status" value="1"/>
</dbReference>
<accession>A0ABV1JB46</accession>
<dbReference type="PANTHER" id="PTHR43138:SF1">
    <property type="entry name" value="N-ACETYLTRANSFERASE ACA1"/>
    <property type="match status" value="1"/>
</dbReference>
<gene>
    <name evidence="2" type="ORF">AAA083_04820</name>
</gene>
<evidence type="ECO:0000259" key="1">
    <source>
        <dbReference type="PROSITE" id="PS51186"/>
    </source>
</evidence>
<evidence type="ECO:0000313" key="2">
    <source>
        <dbReference type="EMBL" id="MEQ3362296.1"/>
    </source>
</evidence>
<organism evidence="2 3">
    <name type="scientific">Raoultibacter massiliensis</name>
    <dbReference type="NCBI Taxonomy" id="1852371"/>
    <lineage>
        <taxon>Bacteria</taxon>
        <taxon>Bacillati</taxon>
        <taxon>Actinomycetota</taxon>
        <taxon>Coriobacteriia</taxon>
        <taxon>Eggerthellales</taxon>
        <taxon>Eggerthellaceae</taxon>
        <taxon>Raoultibacter</taxon>
    </lineage>
</organism>
<name>A0ABV1JB46_9ACTN</name>
<keyword evidence="2" id="KW-0808">Transferase</keyword>
<dbReference type="EC" id="2.3.1.-" evidence="2"/>
<sequence>MGDGALSIRLFEEADLMAMCAIWNEVVEAGVAFPQEECLDVGSARAFFSSQSATTVAVCDGEVCGLSILHPNNVGRCGHVANASYAVSKAMRGRGVGRALVSDSLDRAGQLGFKGLQFNAVVETNAGAIRLYEDLGFALVGTVPEGFRMKDGTFANTRIYFHSV</sequence>
<dbReference type="Pfam" id="PF00583">
    <property type="entry name" value="Acetyltransf_1"/>
    <property type="match status" value="1"/>
</dbReference>
<reference evidence="2 3" key="1">
    <citation type="submission" date="2024-04" db="EMBL/GenBank/DDBJ databases">
        <title>Human intestinal bacterial collection.</title>
        <authorList>
            <person name="Pauvert C."/>
            <person name="Hitch T.C.A."/>
            <person name="Clavel T."/>
        </authorList>
    </citation>
    <scope>NUCLEOTIDE SEQUENCE [LARGE SCALE GENOMIC DNA]</scope>
    <source>
        <strain evidence="2 3">CLA-KB-H42</strain>
    </source>
</reference>
<comment type="caution">
    <text evidence="2">The sequence shown here is derived from an EMBL/GenBank/DDBJ whole genome shotgun (WGS) entry which is preliminary data.</text>
</comment>
<evidence type="ECO:0000313" key="3">
    <source>
        <dbReference type="Proteomes" id="UP001487305"/>
    </source>
</evidence>
<keyword evidence="3" id="KW-1185">Reference proteome</keyword>
<dbReference type="PANTHER" id="PTHR43138">
    <property type="entry name" value="ACETYLTRANSFERASE, GNAT FAMILY"/>
    <property type="match status" value="1"/>
</dbReference>
<proteinExistence type="predicted"/>
<dbReference type="PROSITE" id="PS51186">
    <property type="entry name" value="GNAT"/>
    <property type="match status" value="1"/>
</dbReference>
<dbReference type="EMBL" id="JBBNOP010000003">
    <property type="protein sequence ID" value="MEQ3362296.1"/>
    <property type="molecule type" value="Genomic_DNA"/>
</dbReference>
<dbReference type="InterPro" id="IPR016181">
    <property type="entry name" value="Acyl_CoA_acyltransferase"/>
</dbReference>
<dbReference type="CDD" id="cd04301">
    <property type="entry name" value="NAT_SF"/>
    <property type="match status" value="1"/>
</dbReference>
<dbReference type="InterPro" id="IPR000182">
    <property type="entry name" value="GNAT_dom"/>
</dbReference>
<dbReference type="SUPFAM" id="SSF55729">
    <property type="entry name" value="Acyl-CoA N-acyltransferases (Nat)"/>
    <property type="match status" value="1"/>
</dbReference>
<dbReference type="GO" id="GO:0016746">
    <property type="term" value="F:acyltransferase activity"/>
    <property type="evidence" value="ECO:0007669"/>
    <property type="project" value="UniProtKB-KW"/>
</dbReference>
<feature type="domain" description="N-acetyltransferase" evidence="1">
    <location>
        <begin position="6"/>
        <end position="159"/>
    </location>
</feature>
<dbReference type="Proteomes" id="UP001487305">
    <property type="component" value="Unassembled WGS sequence"/>
</dbReference>